<gene>
    <name evidence="2" type="ORF">TNS_ORF237</name>
</gene>
<name>V9SDY8_9VIRU</name>
<dbReference type="CDD" id="cd02947">
    <property type="entry name" value="TRX_family"/>
    <property type="match status" value="1"/>
</dbReference>
<accession>V9SDY8</accession>
<evidence type="ECO:0000256" key="1">
    <source>
        <dbReference type="SAM" id="MobiDB-lite"/>
    </source>
</evidence>
<evidence type="ECO:0000313" key="2">
    <source>
        <dbReference type="EMBL" id="AHC54955.1"/>
    </source>
</evidence>
<protein>
    <submittedName>
        <fullName evidence="2">Putative thioredoxin</fullName>
    </submittedName>
</protein>
<organism evidence="2 3">
    <name type="scientific">Tunisvirus fontaine2</name>
    <dbReference type="NCBI Taxonomy" id="1421067"/>
    <lineage>
        <taxon>Viruses</taxon>
        <taxon>Varidnaviria</taxon>
        <taxon>Bamfordvirae</taxon>
        <taxon>Nucleocytoviricota</taxon>
        <taxon>Megaviricetes</taxon>
        <taxon>Pimascovirales</taxon>
        <taxon>Pimascovirales incertae sedis</taxon>
        <taxon>Marseilleviridae</taxon>
        <taxon>Losannavirus</taxon>
        <taxon>Losannavirus tunisense</taxon>
    </lineage>
</organism>
<keyword evidence="3" id="KW-1185">Reference proteome</keyword>
<dbReference type="Gene3D" id="3.40.30.10">
    <property type="entry name" value="Glutaredoxin"/>
    <property type="match status" value="1"/>
</dbReference>
<dbReference type="InterPro" id="IPR036249">
    <property type="entry name" value="Thioredoxin-like_sf"/>
</dbReference>
<proteinExistence type="predicted"/>
<reference evidence="2 3" key="1">
    <citation type="journal article" date="2014" name="Arch. Virol.">
        <title>Complete genome sequence of Tunisvirus, a new member of the proposed family Marseilleviridae.</title>
        <authorList>
            <person name="Aherfi S."/>
            <person name="Boughalmi M."/>
            <person name="Pagnier I."/>
            <person name="Fournous G."/>
            <person name="La Scola B."/>
            <person name="Raoult D."/>
            <person name="Colson P."/>
        </authorList>
    </citation>
    <scope>NUCLEOTIDE SEQUENCE [LARGE SCALE GENOMIC DNA]</scope>
    <source>
        <strain evidence="2 3">U484</strain>
    </source>
</reference>
<sequence length="203" mass="23327">MEHKKRNFLQVKFFLWKRLMTLYLTSKDFTVRGSLLNVNSASGNVLVFFKKGNCRFCSTFEPVFQACAENEPRIEWAIVDLDRSPEVIQKSRQTKNPIKTVPYIVMFINGVMKAIYTNKDRSMHSVLGFVNEILNMSGVVGMRTNAVQRQQPQNPQTSFIQQRHQQQQQAPSYQSVSQPEQGQVSLGADYVPYNIPWASDITN</sequence>
<dbReference type="Proteomes" id="UP000232615">
    <property type="component" value="Segment"/>
</dbReference>
<feature type="compositionally biased region" description="Low complexity" evidence="1">
    <location>
        <begin position="156"/>
        <end position="178"/>
    </location>
</feature>
<dbReference type="SUPFAM" id="SSF52833">
    <property type="entry name" value="Thioredoxin-like"/>
    <property type="match status" value="1"/>
</dbReference>
<evidence type="ECO:0000313" key="3">
    <source>
        <dbReference type="Proteomes" id="UP000232615"/>
    </source>
</evidence>
<feature type="region of interest" description="Disordered" evidence="1">
    <location>
        <begin position="150"/>
        <end position="179"/>
    </location>
</feature>
<dbReference type="EMBL" id="KF483846">
    <property type="protein sequence ID" value="AHC54955.1"/>
    <property type="molecule type" value="Genomic_DNA"/>
</dbReference>